<gene>
    <name evidence="2" type="ORF">SPIL2461_LOCUS18709</name>
</gene>
<feature type="region of interest" description="Disordered" evidence="1">
    <location>
        <begin position="56"/>
        <end position="75"/>
    </location>
</feature>
<feature type="non-terminal residue" evidence="2">
    <location>
        <position position="1"/>
    </location>
</feature>
<dbReference type="AlphaFoldDB" id="A0A812W8B9"/>
<sequence>TAPEATRTVLLAISEEDAAQAAVFSAITRDAVPCELVPCKTPQAAMDWLKDKVPAPAVSEAPQSPQRAAVSSPGFASEAEVRALKQELARHRSKQQYVLERLKMQIKIDAALQSQTASPAAAGGDARGGSPSRAS</sequence>
<dbReference type="OrthoDB" id="10567165at2759"/>
<comment type="caution">
    <text evidence="2">The sequence shown here is derived from an EMBL/GenBank/DDBJ whole genome shotgun (WGS) entry which is preliminary data.</text>
</comment>
<reference evidence="2" key="1">
    <citation type="submission" date="2021-02" db="EMBL/GenBank/DDBJ databases">
        <authorList>
            <person name="Dougan E. K."/>
            <person name="Rhodes N."/>
            <person name="Thang M."/>
            <person name="Chan C."/>
        </authorList>
    </citation>
    <scope>NUCLEOTIDE SEQUENCE</scope>
</reference>
<dbReference type="EMBL" id="CAJNIZ010044008">
    <property type="protein sequence ID" value="CAE7675381.1"/>
    <property type="molecule type" value="Genomic_DNA"/>
</dbReference>
<protein>
    <submittedName>
        <fullName evidence="2">Uncharacterized protein</fullName>
    </submittedName>
</protein>
<dbReference type="Proteomes" id="UP000649617">
    <property type="component" value="Unassembled WGS sequence"/>
</dbReference>
<evidence type="ECO:0000313" key="2">
    <source>
        <dbReference type="EMBL" id="CAE7675381.1"/>
    </source>
</evidence>
<accession>A0A812W8B9</accession>
<keyword evidence="3" id="KW-1185">Reference proteome</keyword>
<name>A0A812W8B9_SYMPI</name>
<organism evidence="2 3">
    <name type="scientific">Symbiodinium pilosum</name>
    <name type="common">Dinoflagellate</name>
    <dbReference type="NCBI Taxonomy" id="2952"/>
    <lineage>
        <taxon>Eukaryota</taxon>
        <taxon>Sar</taxon>
        <taxon>Alveolata</taxon>
        <taxon>Dinophyceae</taxon>
        <taxon>Suessiales</taxon>
        <taxon>Symbiodiniaceae</taxon>
        <taxon>Symbiodinium</taxon>
    </lineage>
</organism>
<proteinExistence type="predicted"/>
<feature type="region of interest" description="Disordered" evidence="1">
    <location>
        <begin position="113"/>
        <end position="135"/>
    </location>
</feature>
<evidence type="ECO:0000256" key="1">
    <source>
        <dbReference type="SAM" id="MobiDB-lite"/>
    </source>
</evidence>
<evidence type="ECO:0000313" key="3">
    <source>
        <dbReference type="Proteomes" id="UP000649617"/>
    </source>
</evidence>